<dbReference type="AlphaFoldDB" id="A0AAQ3KDJ9"/>
<dbReference type="Pfam" id="PF04749">
    <property type="entry name" value="PLAC8"/>
    <property type="match status" value="1"/>
</dbReference>
<feature type="transmembrane region" description="Helical" evidence="1">
    <location>
        <begin position="117"/>
        <end position="140"/>
    </location>
</feature>
<organism evidence="2 3">
    <name type="scientific">Canna indica</name>
    <name type="common">Indian-shot</name>
    <dbReference type="NCBI Taxonomy" id="4628"/>
    <lineage>
        <taxon>Eukaryota</taxon>
        <taxon>Viridiplantae</taxon>
        <taxon>Streptophyta</taxon>
        <taxon>Embryophyta</taxon>
        <taxon>Tracheophyta</taxon>
        <taxon>Spermatophyta</taxon>
        <taxon>Magnoliopsida</taxon>
        <taxon>Liliopsida</taxon>
        <taxon>Zingiberales</taxon>
        <taxon>Cannaceae</taxon>
        <taxon>Canna</taxon>
    </lineage>
</organism>
<keyword evidence="1" id="KW-0472">Membrane</keyword>
<sequence length="275" mass="30226">MGSVGPTDEEVVVVAASYEDEEAEGGGLTAVLDFDVLCATVALQTQGFSVEKQRRKEGTAAEEEEDEEAGLEFGGVQRMWEGDIVDCFEDRRIAIEAACCPCYRFGKNMRRANLGSCFFQATAYLIFIVAALLNFTAFSITNRHRFLYAGIASIISAGFYLGYFRTRIKKQFNIRGGGSSLDDYLNHLICPPCTLCQESRTLEMNNVQNGIWHGRGDTICLASSGEGSKAFVALRQPPLFPPRSPELCSMERASIGFSSEHSWNTNASHSEPLVP</sequence>
<dbReference type="InterPro" id="IPR006461">
    <property type="entry name" value="PLAC_motif_containing"/>
</dbReference>
<evidence type="ECO:0000313" key="3">
    <source>
        <dbReference type="Proteomes" id="UP001327560"/>
    </source>
</evidence>
<dbReference type="NCBIfam" id="TIGR01571">
    <property type="entry name" value="A_thal_Cys_rich"/>
    <property type="match status" value="1"/>
</dbReference>
<protein>
    <submittedName>
        <fullName evidence="2">Uncharacterized protein</fullName>
    </submittedName>
</protein>
<accession>A0AAQ3KDJ9</accession>
<dbReference type="PANTHER" id="PTHR15907">
    <property type="entry name" value="DUF614 FAMILY PROTEIN-RELATED"/>
    <property type="match status" value="1"/>
</dbReference>
<reference evidence="2 3" key="1">
    <citation type="submission" date="2023-10" db="EMBL/GenBank/DDBJ databases">
        <title>Chromosome-scale genome assembly provides insights into flower coloration mechanisms of Canna indica.</title>
        <authorList>
            <person name="Li C."/>
        </authorList>
    </citation>
    <scope>NUCLEOTIDE SEQUENCE [LARGE SCALE GENOMIC DNA]</scope>
    <source>
        <tissue evidence="2">Flower</tissue>
    </source>
</reference>
<gene>
    <name evidence="2" type="ORF">Cni_G13940</name>
</gene>
<keyword evidence="1" id="KW-1133">Transmembrane helix</keyword>
<name>A0AAQ3KDJ9_9LILI</name>
<dbReference type="EMBL" id="CP136893">
    <property type="protein sequence ID" value="WOL05213.1"/>
    <property type="molecule type" value="Genomic_DNA"/>
</dbReference>
<keyword evidence="1" id="KW-0812">Transmembrane</keyword>
<proteinExistence type="predicted"/>
<evidence type="ECO:0000256" key="1">
    <source>
        <dbReference type="SAM" id="Phobius"/>
    </source>
</evidence>
<keyword evidence="3" id="KW-1185">Reference proteome</keyword>
<evidence type="ECO:0000313" key="2">
    <source>
        <dbReference type="EMBL" id="WOL05213.1"/>
    </source>
</evidence>
<dbReference type="Proteomes" id="UP001327560">
    <property type="component" value="Chromosome 4"/>
</dbReference>
<feature type="transmembrane region" description="Helical" evidence="1">
    <location>
        <begin position="146"/>
        <end position="164"/>
    </location>
</feature>